<feature type="transmembrane region" description="Helical" evidence="1">
    <location>
        <begin position="92"/>
        <end position="110"/>
    </location>
</feature>
<evidence type="ECO:0000313" key="2">
    <source>
        <dbReference type="EMBL" id="THF53290.1"/>
    </source>
</evidence>
<dbReference type="Proteomes" id="UP000307507">
    <property type="component" value="Unassembled WGS sequence"/>
</dbReference>
<keyword evidence="1" id="KW-0472">Membrane</keyword>
<accession>A0A4S4A497</accession>
<evidence type="ECO:0000256" key="1">
    <source>
        <dbReference type="SAM" id="Phobius"/>
    </source>
</evidence>
<dbReference type="EMBL" id="SSNZ01000001">
    <property type="protein sequence ID" value="THF53290.1"/>
    <property type="molecule type" value="Genomic_DNA"/>
</dbReference>
<name>A0A4S4A497_9FLAO</name>
<sequence>MKQNLLKILNTVMVLTIMVKNLYDAYWLLNDPVHSMDRIVSDDYCVILGWLSLACAVLILLPETYFTGYLLTIYKMLNVIAFYLVEEKRTAAFWEIPLLVVAILLIRYGHSFSKRYLWSDIMLEDDNE</sequence>
<evidence type="ECO:0000313" key="3">
    <source>
        <dbReference type="Proteomes" id="UP000307507"/>
    </source>
</evidence>
<keyword evidence="1" id="KW-0812">Transmembrane</keyword>
<keyword evidence="1" id="KW-1133">Transmembrane helix</keyword>
<gene>
    <name evidence="2" type="ORF">E6C50_03560</name>
</gene>
<comment type="caution">
    <text evidence="2">The sequence shown here is derived from an EMBL/GenBank/DDBJ whole genome shotgun (WGS) entry which is preliminary data.</text>
</comment>
<dbReference type="AlphaFoldDB" id="A0A4S4A497"/>
<feature type="transmembrane region" description="Helical" evidence="1">
    <location>
        <begin position="6"/>
        <end position="23"/>
    </location>
</feature>
<dbReference type="RefSeq" id="WP_136401813.1">
    <property type="nucleotide sequence ID" value="NZ_SSNZ01000001.1"/>
</dbReference>
<keyword evidence="3" id="KW-1185">Reference proteome</keyword>
<evidence type="ECO:0008006" key="4">
    <source>
        <dbReference type="Google" id="ProtNLM"/>
    </source>
</evidence>
<reference evidence="2 3" key="1">
    <citation type="submission" date="2019-04" db="EMBL/GenBank/DDBJ databases">
        <title>Flavobacterium sp. nov. isolated from construction timber.</title>
        <authorList>
            <person name="Lin S.-Y."/>
            <person name="Chang C.-T."/>
            <person name="Young C.-C."/>
        </authorList>
    </citation>
    <scope>NUCLEOTIDE SEQUENCE [LARGE SCALE GENOMIC DNA]</scope>
    <source>
        <strain evidence="2 3">CC-CTC003</strain>
    </source>
</reference>
<proteinExistence type="predicted"/>
<feature type="transmembrane region" description="Helical" evidence="1">
    <location>
        <begin position="44"/>
        <end position="61"/>
    </location>
</feature>
<protein>
    <recommendedName>
        <fullName evidence="4">DoxX-like family protein</fullName>
    </recommendedName>
</protein>
<organism evidence="2 3">
    <name type="scientific">Flavobacterium supellecticarium</name>
    <dbReference type="NCBI Taxonomy" id="2565924"/>
    <lineage>
        <taxon>Bacteria</taxon>
        <taxon>Pseudomonadati</taxon>
        <taxon>Bacteroidota</taxon>
        <taxon>Flavobacteriia</taxon>
        <taxon>Flavobacteriales</taxon>
        <taxon>Flavobacteriaceae</taxon>
        <taxon>Flavobacterium</taxon>
    </lineage>
</organism>